<dbReference type="GO" id="GO:0006355">
    <property type="term" value="P:regulation of DNA-templated transcription"/>
    <property type="evidence" value="ECO:0007669"/>
    <property type="project" value="InterPro"/>
</dbReference>
<reference evidence="2" key="1">
    <citation type="submission" date="2020-05" db="EMBL/GenBank/DDBJ databases">
        <authorList>
            <person name="Chiriac C."/>
            <person name="Salcher M."/>
            <person name="Ghai R."/>
            <person name="Kavagutti S V."/>
        </authorList>
    </citation>
    <scope>NUCLEOTIDE SEQUENCE</scope>
</reference>
<organism evidence="2">
    <name type="scientific">freshwater metagenome</name>
    <dbReference type="NCBI Taxonomy" id="449393"/>
    <lineage>
        <taxon>unclassified sequences</taxon>
        <taxon>metagenomes</taxon>
        <taxon>ecological metagenomes</taxon>
    </lineage>
</organism>
<feature type="domain" description="Ribbon-helix-helix protein CopG" evidence="1">
    <location>
        <begin position="44"/>
        <end position="82"/>
    </location>
</feature>
<dbReference type="CDD" id="cd21631">
    <property type="entry name" value="RHH_CopG_NikR-like"/>
    <property type="match status" value="1"/>
</dbReference>
<dbReference type="AlphaFoldDB" id="A0A6J7SN33"/>
<dbReference type="EMBL" id="CAFBPZ010000158">
    <property type="protein sequence ID" value="CAB5042789.1"/>
    <property type="molecule type" value="Genomic_DNA"/>
</dbReference>
<accession>A0A6J7SN33</accession>
<evidence type="ECO:0000313" key="2">
    <source>
        <dbReference type="EMBL" id="CAB5042789.1"/>
    </source>
</evidence>
<name>A0A6J7SN33_9ZZZZ</name>
<dbReference type="InterPro" id="IPR010985">
    <property type="entry name" value="Ribbon_hlx_hlx"/>
</dbReference>
<dbReference type="InterPro" id="IPR002145">
    <property type="entry name" value="CopG"/>
</dbReference>
<gene>
    <name evidence="2" type="ORF">UFOPK4237_01621</name>
</gene>
<dbReference type="Pfam" id="PF01402">
    <property type="entry name" value="RHH_1"/>
    <property type="match status" value="1"/>
</dbReference>
<evidence type="ECO:0000259" key="1">
    <source>
        <dbReference type="Pfam" id="PF01402"/>
    </source>
</evidence>
<sequence length="83" mass="9193">MYGYSGGIAITDDLIEQYVAEAERGYTDEQLRRGRPYLGSAVAKTVQVKLSPELHSLLEERVATDGKSRSEVVRDALTKYLAS</sequence>
<proteinExistence type="predicted"/>
<dbReference type="SUPFAM" id="SSF47598">
    <property type="entry name" value="Ribbon-helix-helix"/>
    <property type="match status" value="1"/>
</dbReference>
<protein>
    <submittedName>
        <fullName evidence="2">Unannotated protein</fullName>
    </submittedName>
</protein>